<name>A0ABM1QL28_CAMSA</name>
<protein>
    <submittedName>
        <fullName evidence="2">Uncharacterized protein LOC109127321</fullName>
    </submittedName>
</protein>
<gene>
    <name evidence="2" type="primary">LOC109127321</name>
</gene>
<dbReference type="Proteomes" id="UP000694864">
    <property type="component" value="Chromosome 11"/>
</dbReference>
<dbReference type="GeneID" id="109127321"/>
<dbReference type="RefSeq" id="XP_019087466.1">
    <property type="nucleotide sequence ID" value="XM_019231921.1"/>
</dbReference>
<reference evidence="2" key="2">
    <citation type="submission" date="2025-08" db="UniProtKB">
        <authorList>
            <consortium name="RefSeq"/>
        </authorList>
    </citation>
    <scope>IDENTIFICATION</scope>
    <source>
        <tissue evidence="2">Leaf</tissue>
    </source>
</reference>
<proteinExistence type="predicted"/>
<sequence>MAEYEASLKFLDGEHQRLRQTSAEHEPMFDSLDLTLKKIKQTLSALSNHLEKRPMQPESSHQALQLPIFIGGDPKQWIARIEAQFVGGECSEKEKLAFVSNFLGGQAKSWFHKEQSWIP</sequence>
<feature type="non-terminal residue" evidence="2">
    <location>
        <position position="119"/>
    </location>
</feature>
<organism evidence="1 2">
    <name type="scientific">Camelina sativa</name>
    <name type="common">False flax</name>
    <name type="synonym">Myagrum sativum</name>
    <dbReference type="NCBI Taxonomy" id="90675"/>
    <lineage>
        <taxon>Eukaryota</taxon>
        <taxon>Viridiplantae</taxon>
        <taxon>Streptophyta</taxon>
        <taxon>Embryophyta</taxon>
        <taxon>Tracheophyta</taxon>
        <taxon>Spermatophyta</taxon>
        <taxon>Magnoliopsida</taxon>
        <taxon>eudicotyledons</taxon>
        <taxon>Gunneridae</taxon>
        <taxon>Pentapetalae</taxon>
        <taxon>rosids</taxon>
        <taxon>malvids</taxon>
        <taxon>Brassicales</taxon>
        <taxon>Brassicaceae</taxon>
        <taxon>Camelineae</taxon>
        <taxon>Camelina</taxon>
    </lineage>
</organism>
<reference evidence="1" key="1">
    <citation type="journal article" date="2014" name="Nat. Commun.">
        <title>The emerging biofuel crop Camelina sativa retains a highly undifferentiated hexaploid genome structure.</title>
        <authorList>
            <person name="Kagale S."/>
            <person name="Koh C."/>
            <person name="Nixon J."/>
            <person name="Bollina V."/>
            <person name="Clarke W.E."/>
            <person name="Tuteja R."/>
            <person name="Spillane C."/>
            <person name="Robinson S.J."/>
            <person name="Links M.G."/>
            <person name="Clarke C."/>
            <person name="Higgins E.E."/>
            <person name="Huebert T."/>
            <person name="Sharpe A.G."/>
            <person name="Parkin I.A."/>
        </authorList>
    </citation>
    <scope>NUCLEOTIDE SEQUENCE [LARGE SCALE GENOMIC DNA]</scope>
    <source>
        <strain evidence="1">cv. DH55</strain>
    </source>
</reference>
<evidence type="ECO:0000313" key="1">
    <source>
        <dbReference type="Proteomes" id="UP000694864"/>
    </source>
</evidence>
<keyword evidence="1" id="KW-1185">Reference proteome</keyword>
<accession>A0ABM1QL28</accession>
<evidence type="ECO:0000313" key="2">
    <source>
        <dbReference type="RefSeq" id="XP_019087466.1"/>
    </source>
</evidence>